<dbReference type="PANTHER" id="PTHR33371:SF4">
    <property type="entry name" value="INTERMEMBRANE PHOSPHOLIPID TRANSPORT SYSTEM BINDING PROTEIN MLAD"/>
    <property type="match status" value="1"/>
</dbReference>
<dbReference type="InterPro" id="IPR052336">
    <property type="entry name" value="MlaD_Phospholipid_Transporter"/>
</dbReference>
<proteinExistence type="predicted"/>
<gene>
    <name evidence="3" type="ORF">ATK86_1842</name>
</gene>
<feature type="transmembrane region" description="Helical" evidence="1">
    <location>
        <begin position="12"/>
        <end position="32"/>
    </location>
</feature>
<dbReference type="InterPro" id="IPR003399">
    <property type="entry name" value="Mce/MlaD"/>
</dbReference>
<dbReference type="AlphaFoldDB" id="A0A2N3V7A1"/>
<dbReference type="Proteomes" id="UP000233766">
    <property type="component" value="Unassembled WGS sequence"/>
</dbReference>
<evidence type="ECO:0000256" key="1">
    <source>
        <dbReference type="SAM" id="Phobius"/>
    </source>
</evidence>
<dbReference type="EMBL" id="PJMW01000002">
    <property type="protein sequence ID" value="PKV77497.1"/>
    <property type="molecule type" value="Genomic_DNA"/>
</dbReference>
<keyword evidence="1" id="KW-1133">Transmembrane helix</keyword>
<evidence type="ECO:0000259" key="2">
    <source>
        <dbReference type="Pfam" id="PF02470"/>
    </source>
</evidence>
<evidence type="ECO:0000313" key="3">
    <source>
        <dbReference type="EMBL" id="PKV77497.1"/>
    </source>
</evidence>
<keyword evidence="1" id="KW-0812">Transmembrane</keyword>
<keyword evidence="4" id="KW-1185">Reference proteome</keyword>
<keyword evidence="1" id="KW-0472">Membrane</keyword>
<feature type="domain" description="Mce/MlaD" evidence="2">
    <location>
        <begin position="39"/>
        <end position="103"/>
    </location>
</feature>
<reference evidence="3 4" key="1">
    <citation type="submission" date="2017-12" db="EMBL/GenBank/DDBJ databases">
        <title>Sequencing the genomes of 1000 Actinobacteria strains.</title>
        <authorList>
            <person name="Klenk H.-P."/>
        </authorList>
    </citation>
    <scope>NUCLEOTIDE SEQUENCE [LARGE SCALE GENOMIC DNA]</scope>
    <source>
        <strain evidence="3 4">DSM 44489</strain>
    </source>
</reference>
<comment type="caution">
    <text evidence="3">The sequence shown here is derived from an EMBL/GenBank/DDBJ whole genome shotgun (WGS) entry which is preliminary data.</text>
</comment>
<organism evidence="3 4">
    <name type="scientific">Nocardia fluminea</name>
    <dbReference type="NCBI Taxonomy" id="134984"/>
    <lineage>
        <taxon>Bacteria</taxon>
        <taxon>Bacillati</taxon>
        <taxon>Actinomycetota</taxon>
        <taxon>Actinomycetes</taxon>
        <taxon>Mycobacteriales</taxon>
        <taxon>Nocardiaceae</taxon>
        <taxon>Nocardia</taxon>
    </lineage>
</organism>
<accession>A0A2N3V7A1</accession>
<dbReference type="PANTHER" id="PTHR33371">
    <property type="entry name" value="INTERMEMBRANE PHOSPHOLIPID TRANSPORT SYSTEM BINDING PROTEIN MLAD-RELATED"/>
    <property type="match status" value="1"/>
</dbReference>
<dbReference type="Pfam" id="PF02470">
    <property type="entry name" value="MlaD"/>
    <property type="match status" value="1"/>
</dbReference>
<evidence type="ECO:0000313" key="4">
    <source>
        <dbReference type="Proteomes" id="UP000233766"/>
    </source>
</evidence>
<name>A0A2N3V7A1_9NOCA</name>
<protein>
    <submittedName>
        <fullName evidence="3">Virulence factor Mce-like protein</fullName>
    </submittedName>
</protein>
<dbReference type="RefSeq" id="WP_170112058.1">
    <property type="nucleotide sequence ID" value="NZ_PJMW01000002.1"/>
</dbReference>
<sequence length="365" mass="37328">MLKRLLGSQAFMSIAGVAVLVALVIGGYFVAFDPLKKTESYCALMPDAIGLYPGNHVTMRGMDVGEVTAVRNEGAKVRVEFEVDAEFPVYSDASATTVAYSVAADRNLAVLTSGKTAPPLAGGCITRTLTPKSITETLTALASLSDQLSGGTAGAPSALSDGLSSLNRATEGTGPTVNELIHKLGSAMNKPDADIGHLAGLFDAFASVSNRVAANWGDLQTMLVRLAPLLNMASDDLLGPATSLFDGLGEVLPMLNDIAVILGDPLIGALDDTVPLVKMLRANVGTLSEIVAKMPALASAFRSATDPAGGTAITYAPPKVALPAGEADQVCGAVNELIPGQCPDPAQGLADVNLVQVVLGMAGAR</sequence>